<name>S4PJP2_9NEOP</name>
<evidence type="ECO:0000313" key="1">
    <source>
        <dbReference type="EMBL" id="JAA90023.1"/>
    </source>
</evidence>
<sequence>MGLKPWADQLSTEGGPLHTNVLGYIIKSQCFCGEKLLPQTLTQSIKDEVLGDTFNLHKVTIYYNKICQMDASRVHRQLATVYA</sequence>
<dbReference type="EMBL" id="GAIX01002537">
    <property type="protein sequence ID" value="JAA90023.1"/>
    <property type="molecule type" value="Transcribed_RNA"/>
</dbReference>
<dbReference type="AlphaFoldDB" id="S4PJP2"/>
<reference evidence="1" key="1">
    <citation type="journal article" date="2013" name="BMC Genomics">
        <title>Unscrambling butterfly oogenesis.</title>
        <authorList>
            <person name="Carter J.M."/>
            <person name="Baker S.C."/>
            <person name="Pink R."/>
            <person name="Carter D.R."/>
            <person name="Collins A."/>
            <person name="Tomlin J."/>
            <person name="Gibbs M."/>
            <person name="Breuker C.J."/>
        </authorList>
    </citation>
    <scope>NUCLEOTIDE SEQUENCE</scope>
    <source>
        <tissue evidence="1">Ovary</tissue>
    </source>
</reference>
<reference evidence="1" key="2">
    <citation type="submission" date="2013-05" db="EMBL/GenBank/DDBJ databases">
        <authorList>
            <person name="Carter J.-M."/>
            <person name="Baker S.C."/>
            <person name="Pink R."/>
            <person name="Carter D.R.F."/>
            <person name="Collins A."/>
            <person name="Tomlin J."/>
            <person name="Gibbs M."/>
            <person name="Breuker C.J."/>
        </authorList>
    </citation>
    <scope>NUCLEOTIDE SEQUENCE</scope>
    <source>
        <tissue evidence="1">Ovary</tissue>
    </source>
</reference>
<protein>
    <submittedName>
        <fullName evidence="1">Uncharacterized protein</fullName>
    </submittedName>
</protein>
<accession>S4PJP2</accession>
<organism evidence="1">
    <name type="scientific">Pararge aegeria</name>
    <name type="common">speckled wood butterfly</name>
    <dbReference type="NCBI Taxonomy" id="116150"/>
    <lineage>
        <taxon>Eukaryota</taxon>
        <taxon>Metazoa</taxon>
        <taxon>Ecdysozoa</taxon>
        <taxon>Arthropoda</taxon>
        <taxon>Hexapoda</taxon>
        <taxon>Insecta</taxon>
        <taxon>Pterygota</taxon>
        <taxon>Neoptera</taxon>
        <taxon>Endopterygota</taxon>
        <taxon>Lepidoptera</taxon>
        <taxon>Glossata</taxon>
        <taxon>Ditrysia</taxon>
        <taxon>Papilionoidea</taxon>
        <taxon>Nymphalidae</taxon>
        <taxon>Satyrinae</taxon>
        <taxon>Satyrini</taxon>
        <taxon>Parargina</taxon>
        <taxon>Pararge</taxon>
    </lineage>
</organism>
<feature type="non-terminal residue" evidence="1">
    <location>
        <position position="83"/>
    </location>
</feature>
<proteinExistence type="predicted"/>